<comment type="caution">
    <text evidence="2">The sequence shown here is derived from an EMBL/GenBank/DDBJ whole genome shotgun (WGS) entry which is preliminary data.</text>
</comment>
<dbReference type="InterPro" id="IPR056632">
    <property type="entry name" value="DUF7730"/>
</dbReference>
<proteinExistence type="predicted"/>
<dbReference type="EMBL" id="LFZN01000112">
    <property type="protein sequence ID" value="KXS98498.1"/>
    <property type="molecule type" value="Genomic_DNA"/>
</dbReference>
<dbReference type="PANTHER" id="PTHR42085">
    <property type="entry name" value="F-BOX DOMAIN-CONTAINING PROTEIN"/>
    <property type="match status" value="1"/>
</dbReference>
<accession>A0A139H822</accession>
<dbReference type="Pfam" id="PF24864">
    <property type="entry name" value="DUF7730"/>
    <property type="match status" value="1"/>
</dbReference>
<evidence type="ECO:0000313" key="2">
    <source>
        <dbReference type="EMBL" id="KXS98498.1"/>
    </source>
</evidence>
<evidence type="ECO:0000259" key="1">
    <source>
        <dbReference type="Pfam" id="PF24864"/>
    </source>
</evidence>
<name>A0A139H822_9PEZI</name>
<organism evidence="2 3">
    <name type="scientific">Pseudocercospora eumusae</name>
    <dbReference type="NCBI Taxonomy" id="321146"/>
    <lineage>
        <taxon>Eukaryota</taxon>
        <taxon>Fungi</taxon>
        <taxon>Dikarya</taxon>
        <taxon>Ascomycota</taxon>
        <taxon>Pezizomycotina</taxon>
        <taxon>Dothideomycetes</taxon>
        <taxon>Dothideomycetidae</taxon>
        <taxon>Mycosphaerellales</taxon>
        <taxon>Mycosphaerellaceae</taxon>
        <taxon>Pseudocercospora</taxon>
    </lineage>
</organism>
<dbReference type="PANTHER" id="PTHR42085:SF2">
    <property type="entry name" value="F-BOX DOMAIN-CONTAINING PROTEIN"/>
    <property type="match status" value="1"/>
</dbReference>
<feature type="domain" description="DUF7730" evidence="1">
    <location>
        <begin position="145"/>
        <end position="252"/>
    </location>
</feature>
<sequence>MFLPPQPELSYPQRLATFEGYWDEAEATARQLAATGHVYDRPPLEALEEGSRCVSCAAFVPRFASLRILEGPIGENVAGYENHPARGFNLHHPKCIYLQTRIPLEVRVESAGASAQFGDLKSRFERMSTYQSINTRQRTTATAAAQTSSFFTLPTELRLQIYSYILPKLDSNTGIVALNDTGRILTETAFKKKGRRDTTKTNLLGTCHAIYDEAIDVIYSNITYRFATSKVLYMFLRRIGHRGRQLLKSVDLLCGFREDAITLALLASCPKLQSITLRFSRPWLIYQSAPIWVLDGVACLLQVSGLEEVKLEQAYEGKPFLSLASKDGQLVESELKRPRGAKGSVRWINGIIDA</sequence>
<dbReference type="Proteomes" id="UP000070133">
    <property type="component" value="Unassembled WGS sequence"/>
</dbReference>
<dbReference type="AlphaFoldDB" id="A0A139H822"/>
<evidence type="ECO:0000313" key="3">
    <source>
        <dbReference type="Proteomes" id="UP000070133"/>
    </source>
</evidence>
<dbReference type="InterPro" id="IPR001370">
    <property type="entry name" value="BIR_rpt"/>
</dbReference>
<protein>
    <recommendedName>
        <fullName evidence="1">DUF7730 domain-containing protein</fullName>
    </recommendedName>
</protein>
<dbReference type="InterPro" id="IPR038883">
    <property type="entry name" value="AN11006-like"/>
</dbReference>
<keyword evidence="3" id="KW-1185">Reference proteome</keyword>
<dbReference type="OrthoDB" id="2951834at2759"/>
<dbReference type="STRING" id="321146.A0A139H822"/>
<dbReference type="PROSITE" id="PS50143">
    <property type="entry name" value="BIR_REPEAT_2"/>
    <property type="match status" value="1"/>
</dbReference>
<reference evidence="2 3" key="1">
    <citation type="submission" date="2015-07" db="EMBL/GenBank/DDBJ databases">
        <title>Comparative genomics of the Sigatoka disease complex on banana suggests a link between parallel evolutionary changes in Pseudocercospora fijiensis and Pseudocercospora eumusae and increased virulence on the banana host.</title>
        <authorList>
            <person name="Chang T.-C."/>
            <person name="Salvucci A."/>
            <person name="Crous P.W."/>
            <person name="Stergiopoulos I."/>
        </authorList>
    </citation>
    <scope>NUCLEOTIDE SEQUENCE [LARGE SCALE GENOMIC DNA]</scope>
    <source>
        <strain evidence="2 3">CBS 114824</strain>
    </source>
</reference>
<gene>
    <name evidence="2" type="ORF">AC578_2621</name>
</gene>